<dbReference type="GO" id="GO:0005737">
    <property type="term" value="C:cytoplasm"/>
    <property type="evidence" value="ECO:0007669"/>
    <property type="project" value="TreeGrafter"/>
</dbReference>
<dbReference type="SUPFAM" id="SSF52425">
    <property type="entry name" value="Cryptochrome/photolyase, N-terminal domain"/>
    <property type="match status" value="1"/>
</dbReference>
<dbReference type="GO" id="GO:0009584">
    <property type="term" value="P:detection of visible light"/>
    <property type="evidence" value="ECO:0007669"/>
    <property type="project" value="InterPro"/>
</dbReference>
<feature type="domain" description="PAS" evidence="12">
    <location>
        <begin position="821"/>
        <end position="866"/>
    </location>
</feature>
<dbReference type="InterPro" id="IPR005101">
    <property type="entry name" value="Cryptochr/Photolyase_FAD-bd"/>
</dbReference>
<dbReference type="Gene3D" id="3.40.50.620">
    <property type="entry name" value="HUPs"/>
    <property type="match status" value="1"/>
</dbReference>
<dbReference type="GO" id="GO:0003677">
    <property type="term" value="F:DNA binding"/>
    <property type="evidence" value="ECO:0007669"/>
    <property type="project" value="TreeGrafter"/>
</dbReference>
<dbReference type="PANTHER" id="PTHR11455">
    <property type="entry name" value="CRYPTOCHROME"/>
    <property type="match status" value="1"/>
</dbReference>
<feature type="binding site" evidence="8">
    <location>
        <begin position="1471"/>
        <end position="1473"/>
    </location>
    <ligand>
        <name>FAD</name>
        <dbReference type="ChEBI" id="CHEBI:57692"/>
    </ligand>
</feature>
<dbReference type="InterPro" id="IPR016132">
    <property type="entry name" value="Phyto_chromo_attachment"/>
</dbReference>
<evidence type="ECO:0000256" key="5">
    <source>
        <dbReference type="ARBA" id="ARBA00022827"/>
    </source>
</evidence>
<reference evidence="14" key="1">
    <citation type="submission" date="2020-10" db="EMBL/GenBank/DDBJ databases">
        <title>Unveiling of a novel bifunctional photoreceptor, Dualchrome1, isolated from a cosmopolitan green alga.</title>
        <authorList>
            <person name="Suzuki S."/>
            <person name="Kawachi M."/>
        </authorList>
    </citation>
    <scope>NUCLEOTIDE SEQUENCE</scope>
    <source>
        <strain evidence="14">NIES 2893</strain>
    </source>
</reference>
<evidence type="ECO:0000256" key="4">
    <source>
        <dbReference type="ARBA" id="ARBA00022630"/>
    </source>
</evidence>
<dbReference type="InterPro" id="IPR043150">
    <property type="entry name" value="Phytochrome_PHY_sf"/>
</dbReference>
<dbReference type="SMART" id="SM00091">
    <property type="entry name" value="PAS"/>
    <property type="match status" value="2"/>
</dbReference>
<feature type="domain" description="Photolyase/cryptochrome alpha/beta" evidence="13">
    <location>
        <begin position="1047"/>
        <end position="1177"/>
    </location>
</feature>
<dbReference type="PROSITE" id="PS00394">
    <property type="entry name" value="DNA_PHOTOLYASES_1_1"/>
    <property type="match status" value="1"/>
</dbReference>
<feature type="site" description="Electron transfer via tryptophanyl radical" evidence="9">
    <location>
        <position position="1481"/>
    </location>
</feature>
<keyword evidence="4 8" id="KW-0285">Flavoprotein</keyword>
<dbReference type="GO" id="GO:0006139">
    <property type="term" value="P:nucleobase-containing compound metabolic process"/>
    <property type="evidence" value="ECO:0007669"/>
    <property type="project" value="UniProtKB-ARBA"/>
</dbReference>
<evidence type="ECO:0000256" key="6">
    <source>
        <dbReference type="ARBA" id="ARBA00022991"/>
    </source>
</evidence>
<dbReference type="Gene3D" id="1.10.579.10">
    <property type="entry name" value="DNA Cyclobutane Dipyrimidine Photolyase, subunit A, domain 3"/>
    <property type="match status" value="1"/>
</dbReference>
<dbReference type="InterPro" id="IPR001294">
    <property type="entry name" value="Phytochrome"/>
</dbReference>
<feature type="compositionally biased region" description="Polar residues" evidence="10">
    <location>
        <begin position="1606"/>
        <end position="1617"/>
    </location>
</feature>
<dbReference type="Pfam" id="PF03441">
    <property type="entry name" value="FAD_binding_7"/>
    <property type="match status" value="1"/>
</dbReference>
<evidence type="ECO:0000256" key="9">
    <source>
        <dbReference type="PIRSR" id="PIRSR602081-2"/>
    </source>
</evidence>
<feature type="site" description="Electron transfer via tryptophanyl radical" evidence="9">
    <location>
        <position position="1405"/>
    </location>
</feature>
<dbReference type="GO" id="GO:0071949">
    <property type="term" value="F:FAD binding"/>
    <property type="evidence" value="ECO:0007669"/>
    <property type="project" value="TreeGrafter"/>
</dbReference>
<dbReference type="GO" id="GO:0006950">
    <property type="term" value="P:response to stress"/>
    <property type="evidence" value="ECO:0007669"/>
    <property type="project" value="UniProtKB-ARBA"/>
</dbReference>
<feature type="region of interest" description="Disordered" evidence="10">
    <location>
        <begin position="1606"/>
        <end position="1633"/>
    </location>
</feature>
<dbReference type="PROSITE" id="PS50112">
    <property type="entry name" value="PAS"/>
    <property type="match status" value="1"/>
</dbReference>
<dbReference type="InterPro" id="IPR036155">
    <property type="entry name" value="Crypto/Photolyase_N_sf"/>
</dbReference>
<dbReference type="Pfam" id="PF00989">
    <property type="entry name" value="PAS"/>
    <property type="match status" value="1"/>
</dbReference>
<evidence type="ECO:0000256" key="8">
    <source>
        <dbReference type="PIRSR" id="PIRSR602081-1"/>
    </source>
</evidence>
<evidence type="ECO:0000256" key="3">
    <source>
        <dbReference type="ARBA" id="ARBA00022606"/>
    </source>
</evidence>
<keyword evidence="3" id="KW-0716">Sensory transduction</keyword>
<dbReference type="InterPro" id="IPR029016">
    <property type="entry name" value="GAF-like_dom_sf"/>
</dbReference>
<dbReference type="PROSITE" id="PS50046">
    <property type="entry name" value="PHYTOCHROME_2"/>
    <property type="match status" value="1"/>
</dbReference>
<comment type="caution">
    <text evidence="14">The sequence shown here is derived from an EMBL/GenBank/DDBJ whole genome shotgun (WGS) entry which is preliminary data.</text>
</comment>
<comment type="cofactor">
    <cofactor evidence="8">
        <name>FAD</name>
        <dbReference type="ChEBI" id="CHEBI:57692"/>
    </cofactor>
    <text evidence="8">Binds 1 FAD per subunit.</text>
</comment>
<dbReference type="SUPFAM" id="SSF55785">
    <property type="entry name" value="PYP-like sensor domain (PAS domain)"/>
    <property type="match status" value="2"/>
</dbReference>
<dbReference type="GO" id="GO:0032922">
    <property type="term" value="P:circadian regulation of gene expression"/>
    <property type="evidence" value="ECO:0007669"/>
    <property type="project" value="TreeGrafter"/>
</dbReference>
<dbReference type="InterPro" id="IPR036134">
    <property type="entry name" value="Crypto/Photolyase_FAD-like_sf"/>
</dbReference>
<dbReference type="Gene3D" id="3.30.450.40">
    <property type="match status" value="1"/>
</dbReference>
<evidence type="ECO:0000259" key="11">
    <source>
        <dbReference type="PROSITE" id="PS50046"/>
    </source>
</evidence>
<accession>A0A830HT85</accession>
<evidence type="ECO:0000256" key="2">
    <source>
        <dbReference type="ARBA" id="ARBA00022543"/>
    </source>
</evidence>
<keyword evidence="6" id="KW-0157">Chromophore</keyword>
<dbReference type="PRINTS" id="PR01033">
    <property type="entry name" value="PHYTOCHROME"/>
</dbReference>
<dbReference type="InterPro" id="IPR006050">
    <property type="entry name" value="DNA_photolyase_N"/>
</dbReference>
<dbReference type="InterPro" id="IPR014729">
    <property type="entry name" value="Rossmann-like_a/b/a_fold"/>
</dbReference>
<feature type="site" description="Electron transfer via tryptophanyl radical" evidence="9">
    <location>
        <position position="1458"/>
    </location>
</feature>
<feature type="domain" description="Phytochrome chromophore attachment site" evidence="11">
    <location>
        <begin position="247"/>
        <end position="422"/>
    </location>
</feature>
<evidence type="ECO:0000256" key="7">
    <source>
        <dbReference type="ARBA" id="ARBA00023170"/>
    </source>
</evidence>
<dbReference type="Proteomes" id="UP000660262">
    <property type="component" value="Unassembled WGS sequence"/>
</dbReference>
<name>A0A830HT85_9CHLO</name>
<evidence type="ECO:0000259" key="12">
    <source>
        <dbReference type="PROSITE" id="PS50112"/>
    </source>
</evidence>
<dbReference type="Gene3D" id="3.30.450.20">
    <property type="entry name" value="PAS domain"/>
    <property type="match status" value="2"/>
</dbReference>
<feature type="region of interest" description="Disordered" evidence="10">
    <location>
        <begin position="1"/>
        <end position="26"/>
    </location>
</feature>
<dbReference type="InterPro" id="IPR035965">
    <property type="entry name" value="PAS-like_dom_sf"/>
</dbReference>
<keyword evidence="2" id="KW-0600">Photoreceptor protein</keyword>
<dbReference type="PANTHER" id="PTHR11455:SF18">
    <property type="entry name" value="SI:CH1073-390K14.1"/>
    <property type="match status" value="1"/>
</dbReference>
<comment type="similarity">
    <text evidence="1">Belongs to the DNA photolyase class-1 family.</text>
</comment>
<dbReference type="GO" id="GO:0003904">
    <property type="term" value="F:deoxyribodipyrimidine photo-lyase activity"/>
    <property type="evidence" value="ECO:0007669"/>
    <property type="project" value="TreeGrafter"/>
</dbReference>
<dbReference type="SUPFAM" id="SSF48173">
    <property type="entry name" value="Cryptochrome/photolyase FAD-binding domain"/>
    <property type="match status" value="2"/>
</dbReference>
<dbReference type="SUPFAM" id="SSF55781">
    <property type="entry name" value="GAF domain-like"/>
    <property type="match status" value="2"/>
</dbReference>
<keyword evidence="7" id="KW-0675">Receptor</keyword>
<dbReference type="Pfam" id="PF01590">
    <property type="entry name" value="GAF"/>
    <property type="match status" value="1"/>
</dbReference>
<dbReference type="InterPro" id="IPR003018">
    <property type="entry name" value="GAF"/>
</dbReference>
<dbReference type="Pfam" id="PF00360">
    <property type="entry name" value="PHY"/>
    <property type="match status" value="1"/>
</dbReference>
<gene>
    <name evidence="14" type="ORF">PPROV_000692100</name>
</gene>
<dbReference type="OrthoDB" id="435881at2759"/>
<dbReference type="InterPro" id="IPR002081">
    <property type="entry name" value="Cryptochrome/DNA_photolyase_1"/>
</dbReference>
<dbReference type="GO" id="GO:0005634">
    <property type="term" value="C:nucleus"/>
    <property type="evidence" value="ECO:0007669"/>
    <property type="project" value="TreeGrafter"/>
</dbReference>
<dbReference type="Pfam" id="PF00875">
    <property type="entry name" value="DNA_photolyase"/>
    <property type="match status" value="1"/>
</dbReference>
<dbReference type="GO" id="GO:0009881">
    <property type="term" value="F:photoreceptor activity"/>
    <property type="evidence" value="ECO:0007669"/>
    <property type="project" value="UniProtKB-KW"/>
</dbReference>
<dbReference type="InterPro" id="IPR013515">
    <property type="entry name" value="Phytochrome_cen-reg"/>
</dbReference>
<dbReference type="Gene3D" id="1.25.40.80">
    <property type="match status" value="1"/>
</dbReference>
<evidence type="ECO:0000259" key="13">
    <source>
        <dbReference type="PROSITE" id="PS51645"/>
    </source>
</evidence>
<dbReference type="CDD" id="cd00130">
    <property type="entry name" value="PAS"/>
    <property type="match status" value="1"/>
</dbReference>
<dbReference type="PROSITE" id="PS00691">
    <property type="entry name" value="DNA_PHOTOLYASES_1_2"/>
    <property type="match status" value="1"/>
</dbReference>
<dbReference type="Gene3D" id="3.30.450.270">
    <property type="match status" value="1"/>
</dbReference>
<dbReference type="InterPro" id="IPR013654">
    <property type="entry name" value="PAS_2"/>
</dbReference>
<dbReference type="InterPro" id="IPR000014">
    <property type="entry name" value="PAS"/>
</dbReference>
<sequence>MPVPVPAAAAGGGGGDDLSPDVVSGGGAADNNNALALDNSGDVCARPSGSPPLVGVGSREAGAPPAAAAVVVTPPLGKGVVATSNLQIQKYGQATLATQYVQPHGVTMVVDQNTQKLVAISANCNDVLQLPKKAEQLVNTSSSSNDDDDNDTIYAIFDESSRAKLRAALVASDPSAVNPLSVRTASSNLTMHAILHRSKDGVVVDLEPVPTQGEEVMGGLINMQHKAMRSIQTLQKNAHKCSSDVALAEILTQELRALTGYDRCMCYRFEQGGHGEVIAESAAEHLDERFLNLHFPSTDIPKAMRANYVKMRSRVIADVRVAPVHMVCKNPHEPAALAQSQLRAVAGCHGKYLENMGVRGTLVLSILVQPTDGIAEALAESGATTCEGDDSGLVLWGMIVCHHQDLRTPSYTTRAAAECLVQAFGLQLASLIERTVRADAERIASTQAVLASSLAAYADECDSHARNYSVADAAQRIIQHEPGLLEIADADGVCVISQDGIACSKGAVPSVDDAQRLRDWLARTHRKRTVVCDNLSKDGFEFADQILATAAGMFAVLLDESQTWLICFRKEVTREIAWAGDTRLHTGTTNGSGARGSAAATQQYLTPRASFDAYKEMVGKSCRPWSKRAVHAVESLDALVRDASALSSDRLIKRLTSSLVAQQSAGMQGLASAAAELGLLMDHVPVISVNTAGVITALNRAAEMLTGCSSKESTNRKLSELDGVLRAGVVDELLNHLVLSFGSSAAEQLPAASERTLRVTFGKPSGSGSRESAHSELLLVAVPRRGPLGNLLGLDLLGQDASESRHVLDQLAVMSDDNTALLMRSPSPVITLDEHGIVKQWNPAISRLTGLAPGSAVGQPLLGEVFGTRGLLRVVDVGALTKMQLAVCASLDSSDSDEPVNLPPVHLQFQATSSKGGNWISMLIEVVPRAHGVFITGQDTTGVEAAAASAAVRLAAEAASRVKANQLSYLCKEISSPLNGLVATVSAMHANLGHEAHGTGASALLCMTMTCTESLRRIVDTIVDLNGVEGSRAPMEQVPPDSDVSGDVAVVWFRRDLRVDDNPALAAAARTGKKVLPIFIWEPEEHGQFRPGRFARWWLVQSLKALEDDLRALGMPLIYARASSASRALAPILKELNTKSLFYNRLYDAIGMARDAHLKQELASEGITVSTHNADLLYEPWEVFGSRDERFRTFEAFWSRVQCMPYAPPAPQPSPASLRSAEDVLPSISNFVHGLDELEILDENDAACMESMTQRWVPGAKGARRVLDSYLRSTSLPAETMDGSSPSQLSAYIHFGEISVRRIFYMVKNQRGGGGGGGSGGDVTAENDAISTGDGSGGAVASVAPESMEPAMQKQVEHGVLTSYAGNYDTFLRNLGMREWSRYLSYFFPFTHEKSLLPQLRSVPWNYDHSLFHRWKLGTTGYPLVDAAMRQLWSTGWIPNRMRVVTASFLVKHLLLPWQWGLHHFWECLVDADLESDMLGWQYVSGCLEDGHSFAEQIDLDLEARRFDPNGNYVRRWITQLSRMPLEFIHKPWKASPQVLATAGVMLGAPGEYSHPIVDPKESASNLDQAVHKVRQAALQDMEMGGSGEAATAPKDASTMPLKTSSMFGGKDSSQAESAAYNDKAAVHSTQHQQEQYRSTSICSAIALTKLPPTLRTRAEREAAANDASPPGLATAAGVAARSAKRHRSQ</sequence>
<dbReference type="GO" id="GO:0006355">
    <property type="term" value="P:regulation of DNA-templated transcription"/>
    <property type="evidence" value="ECO:0007669"/>
    <property type="project" value="InterPro"/>
</dbReference>
<dbReference type="EMBL" id="BNJQ01000019">
    <property type="protein sequence ID" value="GHP08179.1"/>
    <property type="molecule type" value="Genomic_DNA"/>
</dbReference>
<feature type="binding site" evidence="8">
    <location>
        <position position="1371"/>
    </location>
    <ligand>
        <name>FAD</name>
        <dbReference type="ChEBI" id="CHEBI:57692"/>
    </ligand>
</feature>
<evidence type="ECO:0000256" key="10">
    <source>
        <dbReference type="SAM" id="MobiDB-lite"/>
    </source>
</evidence>
<keyword evidence="5 8" id="KW-0274">FAD</keyword>
<feature type="region of interest" description="Disordered" evidence="10">
    <location>
        <begin position="1654"/>
        <end position="1690"/>
    </location>
</feature>
<dbReference type="PROSITE" id="PS51645">
    <property type="entry name" value="PHR_CRY_ALPHA_BETA"/>
    <property type="match status" value="1"/>
</dbReference>
<evidence type="ECO:0000313" key="14">
    <source>
        <dbReference type="EMBL" id="GHP08179.1"/>
    </source>
</evidence>
<proteinExistence type="inferred from homology"/>
<dbReference type="InterPro" id="IPR018394">
    <property type="entry name" value="DNA_photolyase_1_CS_C"/>
</dbReference>
<organism evidence="14 15">
    <name type="scientific">Pycnococcus provasolii</name>
    <dbReference type="NCBI Taxonomy" id="41880"/>
    <lineage>
        <taxon>Eukaryota</taxon>
        <taxon>Viridiplantae</taxon>
        <taxon>Chlorophyta</taxon>
        <taxon>Pseudoscourfieldiophyceae</taxon>
        <taxon>Pseudoscourfieldiales</taxon>
        <taxon>Pycnococcaceae</taxon>
        <taxon>Pycnococcus</taxon>
    </lineage>
</organism>
<dbReference type="GO" id="GO:0043153">
    <property type="term" value="P:entrainment of circadian clock by photoperiod"/>
    <property type="evidence" value="ECO:0007669"/>
    <property type="project" value="TreeGrafter"/>
</dbReference>
<dbReference type="InterPro" id="IPR013767">
    <property type="entry name" value="PAS_fold"/>
</dbReference>
<keyword evidence="15" id="KW-1185">Reference proteome</keyword>
<evidence type="ECO:0000313" key="15">
    <source>
        <dbReference type="Proteomes" id="UP000660262"/>
    </source>
</evidence>
<evidence type="ECO:0000256" key="1">
    <source>
        <dbReference type="ARBA" id="ARBA00005862"/>
    </source>
</evidence>
<protein>
    <submittedName>
        <fullName evidence="14">Cryptochrome-2</fullName>
    </submittedName>
</protein>
<dbReference type="Pfam" id="PF08446">
    <property type="entry name" value="PAS_2"/>
    <property type="match status" value="1"/>
</dbReference>